<keyword evidence="1" id="KW-0326">Glycosidase</keyword>
<sequence length="152" mass="16747">MQISKNLKAFLDMLAWSEGTSRTAGSDNGYNVIVGGKLFTGYQDHPRVVVELPRLGIKSTAAGRYQLLSRYWDAYKKQLGLKDFSPASQDAVAIQQIRERKALQDIEAGNIESAIRKCSNIWASLPGAGYGQFEHKVEPLIQQYVKAGGTLA</sequence>
<gene>
    <name evidence="1" type="ORF">ERS137939_03231</name>
</gene>
<dbReference type="RefSeq" id="WP_050130556.1">
    <property type="nucleotide sequence ID" value="NZ_CP107095.1"/>
</dbReference>
<dbReference type="GO" id="GO:0044659">
    <property type="term" value="P:viral release from host cell by cytolysis"/>
    <property type="evidence" value="ECO:0007669"/>
    <property type="project" value="InterPro"/>
</dbReference>
<dbReference type="CDD" id="cd00736">
    <property type="entry name" value="lambda_lys-like"/>
    <property type="match status" value="1"/>
</dbReference>
<dbReference type="AlphaFoldDB" id="A0A9P1PXR7"/>
<name>A0A9P1PXR7_YEREN</name>
<organism evidence="1 2">
    <name type="scientific">Yersinia enterocolitica</name>
    <dbReference type="NCBI Taxonomy" id="630"/>
    <lineage>
        <taxon>Bacteria</taxon>
        <taxon>Pseudomonadati</taxon>
        <taxon>Pseudomonadota</taxon>
        <taxon>Gammaproteobacteria</taxon>
        <taxon>Enterobacterales</taxon>
        <taxon>Yersiniaceae</taxon>
        <taxon>Yersinia</taxon>
    </lineage>
</organism>
<dbReference type="GO" id="GO:0009253">
    <property type="term" value="P:peptidoglycan catabolic process"/>
    <property type="evidence" value="ECO:0007669"/>
    <property type="project" value="InterPro"/>
</dbReference>
<dbReference type="InterPro" id="IPR023346">
    <property type="entry name" value="Lysozyme-like_dom_sf"/>
</dbReference>
<evidence type="ECO:0000313" key="2">
    <source>
        <dbReference type="Proteomes" id="UP000041356"/>
    </source>
</evidence>
<protein>
    <submittedName>
        <fullName evidence="1">Lysozyme</fullName>
        <ecNumber evidence="1">3.2.1.17</ecNumber>
    </submittedName>
</protein>
<dbReference type="Proteomes" id="UP000041356">
    <property type="component" value="Unassembled WGS sequence"/>
</dbReference>
<dbReference type="HAMAP" id="MF_04109">
    <property type="entry name" value="ENDOLYSIN_LAMBDA"/>
    <property type="match status" value="1"/>
</dbReference>
<dbReference type="InterPro" id="IPR034691">
    <property type="entry name" value="Endolysin_lambda_type"/>
</dbReference>
<proteinExistence type="inferred from homology"/>
<accession>A0A9P1PXR7</accession>
<evidence type="ECO:0000313" key="1">
    <source>
        <dbReference type="EMBL" id="CNG10156.1"/>
    </source>
</evidence>
<dbReference type="EC" id="3.2.1.17" evidence="1"/>
<reference evidence="1 2" key="1">
    <citation type="submission" date="2015-03" db="EMBL/GenBank/DDBJ databases">
        <authorList>
            <consortium name="Pathogen Informatics"/>
            <person name="Murphy D."/>
        </authorList>
    </citation>
    <scope>NUCLEOTIDE SEQUENCE [LARGE SCALE GENOMIC DNA]</scope>
    <source>
        <strain evidence="1 2">IP27818</strain>
    </source>
</reference>
<dbReference type="GO" id="GO:0003796">
    <property type="term" value="F:lysozyme activity"/>
    <property type="evidence" value="ECO:0007669"/>
    <property type="project" value="UniProtKB-EC"/>
</dbReference>
<dbReference type="Gene3D" id="1.10.530.10">
    <property type="match status" value="1"/>
</dbReference>
<dbReference type="EMBL" id="CPZF01000009">
    <property type="protein sequence ID" value="CNG10156.1"/>
    <property type="molecule type" value="Genomic_DNA"/>
</dbReference>
<keyword evidence="1" id="KW-0378">Hydrolase</keyword>
<comment type="caution">
    <text evidence="1">The sequence shown here is derived from an EMBL/GenBank/DDBJ whole genome shotgun (WGS) entry which is preliminary data.</text>
</comment>
<dbReference type="SUPFAM" id="SSF53955">
    <property type="entry name" value="Lysozyme-like"/>
    <property type="match status" value="1"/>
</dbReference>